<dbReference type="OrthoDB" id="9779817at2"/>
<protein>
    <recommendedName>
        <fullName evidence="3 9">Flagellar biosynthetic protein FliR</fullName>
    </recommendedName>
</protein>
<reference evidence="12 13" key="1">
    <citation type="submission" date="2016-09" db="EMBL/GenBank/DDBJ databases">
        <title>Rhizobium oryziradicis sp. nov., isolated from the root of rice.</title>
        <authorList>
            <person name="Zhao J."/>
            <person name="Zhang X."/>
        </authorList>
    </citation>
    <scope>NUCLEOTIDE SEQUENCE [LARGE SCALE GENOMIC DNA]</scope>
    <source>
        <strain evidence="12 13">14971</strain>
    </source>
</reference>
<dbReference type="RefSeq" id="WP_075612729.1">
    <property type="nucleotide sequence ID" value="NZ_JACIED010000007.1"/>
</dbReference>
<dbReference type="PRINTS" id="PR00953">
    <property type="entry name" value="TYPE3IMRPROT"/>
</dbReference>
<organism evidence="12 13">
    <name type="scientific">Allorhizobium taibaishanense</name>
    <dbReference type="NCBI Taxonomy" id="887144"/>
    <lineage>
        <taxon>Bacteria</taxon>
        <taxon>Pseudomonadati</taxon>
        <taxon>Pseudomonadota</taxon>
        <taxon>Alphaproteobacteria</taxon>
        <taxon>Hyphomicrobiales</taxon>
        <taxon>Rhizobiaceae</taxon>
        <taxon>Rhizobium/Agrobacterium group</taxon>
        <taxon>Allorhizobium</taxon>
    </lineage>
</organism>
<dbReference type="Pfam" id="PF01311">
    <property type="entry name" value="Bac_export_1"/>
    <property type="match status" value="1"/>
</dbReference>
<gene>
    <name evidence="12" type="ORF">BJF91_02910</name>
    <name evidence="11" type="ORF">GGQ71_004501</name>
</gene>
<evidence type="ECO:0000313" key="14">
    <source>
        <dbReference type="Proteomes" id="UP000544107"/>
    </source>
</evidence>
<dbReference type="InterPro" id="IPR002010">
    <property type="entry name" value="T3SS_IM_R"/>
</dbReference>
<keyword evidence="6 10" id="KW-1133">Transmembrane helix</keyword>
<keyword evidence="12" id="KW-0966">Cell projection</keyword>
<evidence type="ECO:0000313" key="12">
    <source>
        <dbReference type="EMBL" id="OLP52200.1"/>
    </source>
</evidence>
<feature type="transmembrane region" description="Helical" evidence="10">
    <location>
        <begin position="213"/>
        <end position="232"/>
    </location>
</feature>
<name>A0A1Q9ABG8_9HYPH</name>
<evidence type="ECO:0000256" key="3">
    <source>
        <dbReference type="ARBA" id="ARBA00021717"/>
    </source>
</evidence>
<evidence type="ECO:0000256" key="7">
    <source>
        <dbReference type="ARBA" id="ARBA00023136"/>
    </source>
</evidence>
<evidence type="ECO:0000256" key="5">
    <source>
        <dbReference type="ARBA" id="ARBA00022692"/>
    </source>
</evidence>
<dbReference type="EMBL" id="JACIED010000007">
    <property type="protein sequence ID" value="MBB4010203.1"/>
    <property type="molecule type" value="Genomic_DNA"/>
</dbReference>
<evidence type="ECO:0000256" key="2">
    <source>
        <dbReference type="ARBA" id="ARBA00009772"/>
    </source>
</evidence>
<dbReference type="AlphaFoldDB" id="A0A1Q9ABG8"/>
<reference evidence="11 14" key="2">
    <citation type="submission" date="2020-08" db="EMBL/GenBank/DDBJ databases">
        <title>Genomic Encyclopedia of Type Strains, Phase IV (KMG-IV): sequencing the most valuable type-strain genomes for metagenomic binning, comparative biology and taxonomic classification.</title>
        <authorList>
            <person name="Goeker M."/>
        </authorList>
    </citation>
    <scope>NUCLEOTIDE SEQUENCE [LARGE SCALE GENOMIC DNA]</scope>
    <source>
        <strain evidence="11 14">DSM 100021</strain>
    </source>
</reference>
<dbReference type="Proteomes" id="UP000185598">
    <property type="component" value="Unassembled WGS sequence"/>
</dbReference>
<dbReference type="GO" id="GO:0006605">
    <property type="term" value="P:protein targeting"/>
    <property type="evidence" value="ECO:0007669"/>
    <property type="project" value="UniProtKB-UniRule"/>
</dbReference>
<feature type="transmembrane region" description="Helical" evidence="10">
    <location>
        <begin position="38"/>
        <end position="55"/>
    </location>
</feature>
<evidence type="ECO:0000256" key="10">
    <source>
        <dbReference type="RuleBase" id="RU362071"/>
    </source>
</evidence>
<dbReference type="InterPro" id="IPR006303">
    <property type="entry name" value="FliR"/>
</dbReference>
<evidence type="ECO:0000256" key="1">
    <source>
        <dbReference type="ARBA" id="ARBA00002578"/>
    </source>
</evidence>
<feature type="transmembrane region" description="Helical" evidence="10">
    <location>
        <begin position="89"/>
        <end position="107"/>
    </location>
</feature>
<feature type="transmembrane region" description="Helical" evidence="10">
    <location>
        <begin position="127"/>
        <end position="150"/>
    </location>
</feature>
<dbReference type="EMBL" id="MKIN01000016">
    <property type="protein sequence ID" value="OLP52200.1"/>
    <property type="molecule type" value="Genomic_DNA"/>
</dbReference>
<keyword evidence="8 10" id="KW-0975">Bacterial flagellum</keyword>
<evidence type="ECO:0000313" key="13">
    <source>
        <dbReference type="Proteomes" id="UP000185598"/>
    </source>
</evidence>
<keyword evidence="5 10" id="KW-0812">Transmembrane</keyword>
<dbReference type="GO" id="GO:0005886">
    <property type="term" value="C:plasma membrane"/>
    <property type="evidence" value="ECO:0007669"/>
    <property type="project" value="UniProtKB-SubCell"/>
</dbReference>
<keyword evidence="13" id="KW-1185">Reference proteome</keyword>
<keyword evidence="4 10" id="KW-1003">Cell membrane</keyword>
<keyword evidence="7 10" id="KW-0472">Membrane</keyword>
<dbReference type="GO" id="GO:0044780">
    <property type="term" value="P:bacterial-type flagellum assembly"/>
    <property type="evidence" value="ECO:0007669"/>
    <property type="project" value="UniProtKB-UniRule"/>
</dbReference>
<feature type="transmembrane region" description="Helical" evidence="10">
    <location>
        <begin position="6"/>
        <end position="26"/>
    </location>
</feature>
<evidence type="ECO:0000256" key="4">
    <source>
        <dbReference type="ARBA" id="ARBA00022475"/>
    </source>
</evidence>
<evidence type="ECO:0000256" key="8">
    <source>
        <dbReference type="ARBA" id="ARBA00023143"/>
    </source>
</evidence>
<dbReference type="PANTHER" id="PTHR30065:SF8">
    <property type="entry name" value="FLAGELLAR BIOSYNTHETIC PROTEIN FLIR"/>
    <property type="match status" value="1"/>
</dbReference>
<comment type="similarity">
    <text evidence="2 10">Belongs to the FliR/MopE/SpaR family.</text>
</comment>
<comment type="caution">
    <text evidence="12">The sequence shown here is derived from an EMBL/GenBank/DDBJ whole genome shotgun (WGS) entry which is preliminary data.</text>
</comment>
<evidence type="ECO:0000256" key="9">
    <source>
        <dbReference type="NCBIfam" id="TIGR01400"/>
    </source>
</evidence>
<sequence>MMSDPQGSVLALFLVFCRIGACFMTMPGFAASRVPTQVRLLVAVAVSMACTPLLWDTVYPKVSGGGSMFVALIATETLIGVVFGMITRIFTLGLQFAGSILTMMIGFNGTTMPDVLEDSPENQMTNMISFCGLMMLFMMDFHHIVFRALIDSYTVMPMGGVPDTQKMLITLTDTASRTYMLMLRLSSPFIIYGLMFNVGVGLVNKLAPQIPVYYISTPYLITGGLLLVYWSIGVMMRQFADAFMPIFLGR</sequence>
<feature type="transmembrane region" description="Helical" evidence="10">
    <location>
        <begin position="189"/>
        <end position="207"/>
    </location>
</feature>
<accession>A0A1Q9ABG8</accession>
<dbReference type="Proteomes" id="UP000544107">
    <property type="component" value="Unassembled WGS sequence"/>
</dbReference>
<dbReference type="STRING" id="887144.BJF91_02910"/>
<keyword evidence="12" id="KW-0282">Flagellum</keyword>
<evidence type="ECO:0000313" key="11">
    <source>
        <dbReference type="EMBL" id="MBB4010203.1"/>
    </source>
</evidence>
<comment type="function">
    <text evidence="1 10">Role in flagellar biosynthesis.</text>
</comment>
<evidence type="ECO:0000256" key="6">
    <source>
        <dbReference type="ARBA" id="ARBA00022989"/>
    </source>
</evidence>
<keyword evidence="12" id="KW-0969">Cilium</keyword>
<feature type="transmembrane region" description="Helical" evidence="10">
    <location>
        <begin position="67"/>
        <end position="84"/>
    </location>
</feature>
<dbReference type="NCBIfam" id="TIGR01400">
    <property type="entry name" value="fliR"/>
    <property type="match status" value="1"/>
</dbReference>
<dbReference type="GO" id="GO:0009425">
    <property type="term" value="C:bacterial-type flagellum basal body"/>
    <property type="evidence" value="ECO:0007669"/>
    <property type="project" value="UniProtKB-SubCell"/>
</dbReference>
<dbReference type="PANTHER" id="PTHR30065">
    <property type="entry name" value="FLAGELLAR BIOSYNTHETIC PROTEIN FLIR"/>
    <property type="match status" value="1"/>
</dbReference>
<comment type="subcellular location">
    <subcellularLocation>
        <location evidence="10">Cell membrane</location>
        <topology evidence="10">Multi-pass membrane protein</topology>
    </subcellularLocation>
    <subcellularLocation>
        <location evidence="10">Bacterial flagellum basal body</location>
    </subcellularLocation>
</comment>
<proteinExistence type="inferred from homology"/>